<name>H8KXL0_SOLCM</name>
<proteinExistence type="predicted"/>
<evidence type="ECO:0000313" key="1">
    <source>
        <dbReference type="EMBL" id="AFD05306.1"/>
    </source>
</evidence>
<accession>H8KXL0</accession>
<organism evidence="1 2">
    <name type="scientific">Solitalea canadensis (strain ATCC 29591 / DSM 3403 / JCM 21819 / LMG 8368 / NBRC 15130 / NCIMB 12057 / USAM 9D)</name>
    <name type="common">Flexibacter canadensis</name>
    <dbReference type="NCBI Taxonomy" id="929556"/>
    <lineage>
        <taxon>Bacteria</taxon>
        <taxon>Pseudomonadati</taxon>
        <taxon>Bacteroidota</taxon>
        <taxon>Sphingobacteriia</taxon>
        <taxon>Sphingobacteriales</taxon>
        <taxon>Sphingobacteriaceae</taxon>
        <taxon>Solitalea</taxon>
    </lineage>
</organism>
<evidence type="ECO:0000313" key="2">
    <source>
        <dbReference type="Proteomes" id="UP000007590"/>
    </source>
</evidence>
<gene>
    <name evidence="1" type="ordered locus">Solca_0153</name>
</gene>
<sequence>MIVTLKYLRGLGVSPPDAKPVLVPVKFFLSKTNLSLSIVLNK</sequence>
<dbReference type="KEGG" id="scn:Solca_0153"/>
<reference evidence="1" key="1">
    <citation type="submission" date="2012-02" db="EMBL/GenBank/DDBJ databases">
        <title>The complete genome of Solitalea canadensis DSM 3403.</title>
        <authorList>
            <consortium name="US DOE Joint Genome Institute (JGI-PGF)"/>
            <person name="Lucas S."/>
            <person name="Copeland A."/>
            <person name="Lapidus A."/>
            <person name="Glavina del Rio T."/>
            <person name="Dalin E."/>
            <person name="Tice H."/>
            <person name="Bruce D."/>
            <person name="Goodwin L."/>
            <person name="Pitluck S."/>
            <person name="Peters L."/>
            <person name="Ovchinnikova G."/>
            <person name="Lu M."/>
            <person name="Kyrpides N."/>
            <person name="Mavromatis K."/>
            <person name="Ivanova N."/>
            <person name="Brettin T."/>
            <person name="Detter J.C."/>
            <person name="Han C."/>
            <person name="Larimer F."/>
            <person name="Land M."/>
            <person name="Hauser L."/>
            <person name="Markowitz V."/>
            <person name="Cheng J.-F."/>
            <person name="Hugenholtz P."/>
            <person name="Woyke T."/>
            <person name="Wu D."/>
            <person name="Spring S."/>
            <person name="Schroeder M."/>
            <person name="Kopitz M."/>
            <person name="Brambilla E."/>
            <person name="Klenk H.-P."/>
            <person name="Eisen J.A."/>
        </authorList>
    </citation>
    <scope>NUCLEOTIDE SEQUENCE</scope>
    <source>
        <strain evidence="1">DSM 3403</strain>
    </source>
</reference>
<dbReference type="Proteomes" id="UP000007590">
    <property type="component" value="Chromosome"/>
</dbReference>
<dbReference type="AlphaFoldDB" id="H8KXL0"/>
<dbReference type="EMBL" id="CP003349">
    <property type="protein sequence ID" value="AFD05306.1"/>
    <property type="molecule type" value="Genomic_DNA"/>
</dbReference>
<protein>
    <submittedName>
        <fullName evidence="1">Uncharacterized protein</fullName>
    </submittedName>
</protein>
<keyword evidence="2" id="KW-1185">Reference proteome</keyword>
<dbReference type="HOGENOM" id="CLU_3257947_0_0_10"/>